<organism evidence="2 3">
    <name type="scientific">Magnetospirillum molischianum DSM 120</name>
    <dbReference type="NCBI Taxonomy" id="1150626"/>
    <lineage>
        <taxon>Bacteria</taxon>
        <taxon>Pseudomonadati</taxon>
        <taxon>Pseudomonadota</taxon>
        <taxon>Alphaproteobacteria</taxon>
        <taxon>Rhodospirillales</taxon>
        <taxon>Rhodospirillaceae</taxon>
        <taxon>Magnetospirillum</taxon>
    </lineage>
</organism>
<dbReference type="STRING" id="1150626.PHAMO_470003"/>
<accession>H8FWL5</accession>
<dbReference type="InterPro" id="IPR047746">
    <property type="entry name" value="Dae2/Tae2-like"/>
</dbReference>
<comment type="caution">
    <text evidence="2">The sequence shown here is derived from an EMBL/GenBank/DDBJ whole genome shotgun (WGS) entry which is preliminary data.</text>
</comment>
<dbReference type="EMBL" id="CAHP01000042">
    <property type="protein sequence ID" value="CCG42753.1"/>
    <property type="molecule type" value="Genomic_DNA"/>
</dbReference>
<dbReference type="eggNOG" id="ENOG5031AMC">
    <property type="taxonomic scope" value="Bacteria"/>
</dbReference>
<evidence type="ECO:0000313" key="3">
    <source>
        <dbReference type="Proteomes" id="UP000004169"/>
    </source>
</evidence>
<dbReference type="AlphaFoldDB" id="H8FWL5"/>
<keyword evidence="3" id="KW-1185">Reference proteome</keyword>
<sequence>MFFESEDDPLTPGGAAQRRGSQRAILPGDQPLVGGDSLFPIPDPSDPFGINRRRRPSLLDLAIPPTENNRGLLWDPADGFAKGPQPSQGFDLPKLPKLTGLDDDTDPTQTAGGLNRGGDPGRGEGSDRTVNRPGAPFGPSDGADPWAAGSMADVLLRKNDYADAVTHYQGQAKTDPAGTRAELAAVHDRMASADPASAAKFVTQMGAAGLTAAKTEPPAEVGLTPLWIDIYNTHQEDDSFDPKESDTIQVADASERTNAPFVAKAGPDEIIQRAKANGGWLSTGGDTAINGGKECVALIKAVVPEVGATKTWYRGEDIQGDGNPPLKPGTAIAIASGWNAQGGYDSKSRGNHAAIFVGYKTNENGQPGIEIIDQWAARSDQPGQRGREARMAERNWIPLDQARKYSVIKRK</sequence>
<proteinExistence type="predicted"/>
<name>H8FWL5_MAGML</name>
<reference evidence="2 3" key="1">
    <citation type="journal article" date="2012" name="J. Bacteriol.">
        <title>Draft Genome Sequence of the Purple Photosynthetic Bacterium Phaeospirillum molischianum DSM120, a Particularly Versatile Bacterium.</title>
        <authorList>
            <person name="Duquesne K."/>
            <person name="Prima V."/>
            <person name="Ji B."/>
            <person name="Rouy Z."/>
            <person name="Medigue C."/>
            <person name="Talla E."/>
            <person name="Sturgis J.N."/>
        </authorList>
    </citation>
    <scope>NUCLEOTIDE SEQUENCE [LARGE SCALE GENOMIC DNA]</scope>
    <source>
        <strain evidence="3">DSM120</strain>
    </source>
</reference>
<evidence type="ECO:0000256" key="1">
    <source>
        <dbReference type="SAM" id="MobiDB-lite"/>
    </source>
</evidence>
<protein>
    <submittedName>
        <fullName evidence="2">Uncharacterized protein</fullName>
    </submittedName>
</protein>
<feature type="compositionally biased region" description="Basic and acidic residues" evidence="1">
    <location>
        <begin position="119"/>
        <end position="130"/>
    </location>
</feature>
<gene>
    <name evidence="2" type="ORF">PHAMO_470003</name>
</gene>
<feature type="region of interest" description="Disordered" evidence="1">
    <location>
        <begin position="1"/>
        <end position="146"/>
    </location>
</feature>
<evidence type="ECO:0000313" key="2">
    <source>
        <dbReference type="EMBL" id="CCG42753.1"/>
    </source>
</evidence>
<dbReference type="RefSeq" id="WP_002730551.1">
    <property type="nucleotide sequence ID" value="NZ_CAHP01000042.1"/>
</dbReference>
<dbReference type="NCBIfam" id="NF033857">
    <property type="entry name" value="BPSL0067_fam"/>
    <property type="match status" value="1"/>
</dbReference>
<dbReference type="Proteomes" id="UP000004169">
    <property type="component" value="Unassembled WGS sequence"/>
</dbReference>